<evidence type="ECO:0000313" key="3">
    <source>
        <dbReference type="Proteomes" id="UP000441336"/>
    </source>
</evidence>
<accession>A0A7K1TLQ6</accession>
<dbReference type="Proteomes" id="UP000441336">
    <property type="component" value="Unassembled WGS sequence"/>
</dbReference>
<dbReference type="InterPro" id="IPR025643">
    <property type="entry name" value="R2K_3"/>
</dbReference>
<protein>
    <recommendedName>
        <fullName evidence="1">ATP-grasp domain-containing protein</fullName>
    </recommendedName>
</protein>
<sequence>MLNVLFPSLPYQRALDPMWQEEADQACQLGYTVCLYDAEQHKLYHAPVPTQPTLYRGWMLTATEYEALATLTPLLVSAAQYAASHYATGWYAALVPFTPSSVIAPAKQAAAHVQQLLQTEGRCFVKGLTKSFGRDSVITSLADFSALRHQQALADDELLMVRAFVELAEQAEERYFAVQGSVYGAAGRAFPSALQSVIASLQTRWFYTIDVAYTRQGQPLIIEIGDGQVSDTKEWLVPDLYHQVIQTLVQCTANG</sequence>
<reference evidence="2 3" key="1">
    <citation type="submission" date="2019-12" db="EMBL/GenBank/DDBJ databases">
        <title>Hymenobacter sp. HMF4947 Genome sequencing and assembly.</title>
        <authorList>
            <person name="Kang H."/>
            <person name="Cha I."/>
            <person name="Kim H."/>
            <person name="Joh K."/>
        </authorList>
    </citation>
    <scope>NUCLEOTIDE SEQUENCE [LARGE SCALE GENOMIC DNA]</scope>
    <source>
        <strain evidence="2 3">HMF4947</strain>
    </source>
</reference>
<organism evidence="2 3">
    <name type="scientific">Hymenobacter ginkgonis</name>
    <dbReference type="NCBI Taxonomy" id="2682976"/>
    <lineage>
        <taxon>Bacteria</taxon>
        <taxon>Pseudomonadati</taxon>
        <taxon>Bacteroidota</taxon>
        <taxon>Cytophagia</taxon>
        <taxon>Cytophagales</taxon>
        <taxon>Hymenobacteraceae</taxon>
        <taxon>Hymenobacter</taxon>
    </lineage>
</organism>
<dbReference type="RefSeq" id="WP_157570080.1">
    <property type="nucleotide sequence ID" value="NZ_WQKZ01000015.1"/>
</dbReference>
<feature type="domain" description="ATP-grasp" evidence="1">
    <location>
        <begin position="101"/>
        <end position="234"/>
    </location>
</feature>
<evidence type="ECO:0000259" key="1">
    <source>
        <dbReference type="Pfam" id="PF14243"/>
    </source>
</evidence>
<comment type="caution">
    <text evidence="2">The sequence shown here is derived from an EMBL/GenBank/DDBJ whole genome shotgun (WGS) entry which is preliminary data.</text>
</comment>
<proteinExistence type="predicted"/>
<dbReference type="Pfam" id="PF14243">
    <property type="entry name" value="R2K_3"/>
    <property type="match status" value="1"/>
</dbReference>
<gene>
    <name evidence="2" type="ORF">GO988_23470</name>
</gene>
<name>A0A7K1TLQ6_9BACT</name>
<dbReference type="AlphaFoldDB" id="A0A7K1TLQ6"/>
<evidence type="ECO:0000313" key="2">
    <source>
        <dbReference type="EMBL" id="MVN79303.1"/>
    </source>
</evidence>
<keyword evidence="3" id="KW-1185">Reference proteome</keyword>
<dbReference type="EMBL" id="WQKZ01000015">
    <property type="protein sequence ID" value="MVN79303.1"/>
    <property type="molecule type" value="Genomic_DNA"/>
</dbReference>